<evidence type="ECO:0000256" key="1">
    <source>
        <dbReference type="SAM" id="MobiDB-lite"/>
    </source>
</evidence>
<evidence type="ECO:0000313" key="2">
    <source>
        <dbReference type="EMBL" id="KAK3178896.1"/>
    </source>
</evidence>
<name>A0AAD9ZI81_9LECA</name>
<comment type="caution">
    <text evidence="2">The sequence shown here is derived from an EMBL/GenBank/DDBJ whole genome shotgun (WGS) entry which is preliminary data.</text>
</comment>
<protein>
    <submittedName>
        <fullName evidence="2">Uncharacterized protein</fullName>
    </submittedName>
</protein>
<accession>A0AAD9ZI81</accession>
<sequence>MFLISKVANSQPKNSLRAPKSPFAKREIFKNILRKFRRSAQQRAERSKGADKSAGEDSSVILMDTTKPDPAFEPTLLPDEDNMKLSTPSSEYPGTEVDLDSPITALMAVFGKSPLEIRTVISEHLLVVSEPIKDADKLMDLKSIEKTEIPHIGIANARILYTCRAIYEETLPFLYTRNTFLFRSPKRITNHGIEGGDEILGPPSRFGLRGALRMGD</sequence>
<proteinExistence type="predicted"/>
<feature type="region of interest" description="Disordered" evidence="1">
    <location>
        <begin position="1"/>
        <end position="21"/>
    </location>
</feature>
<keyword evidence="3" id="KW-1185">Reference proteome</keyword>
<feature type="compositionally biased region" description="Basic and acidic residues" evidence="1">
    <location>
        <begin position="43"/>
        <end position="55"/>
    </location>
</feature>
<dbReference type="EMBL" id="JASNWA010000003">
    <property type="protein sequence ID" value="KAK3178896.1"/>
    <property type="molecule type" value="Genomic_DNA"/>
</dbReference>
<feature type="region of interest" description="Disordered" evidence="1">
    <location>
        <begin position="38"/>
        <end position="96"/>
    </location>
</feature>
<organism evidence="2 3">
    <name type="scientific">Lepraria neglecta</name>
    <dbReference type="NCBI Taxonomy" id="209136"/>
    <lineage>
        <taxon>Eukaryota</taxon>
        <taxon>Fungi</taxon>
        <taxon>Dikarya</taxon>
        <taxon>Ascomycota</taxon>
        <taxon>Pezizomycotina</taxon>
        <taxon>Lecanoromycetes</taxon>
        <taxon>OSLEUM clade</taxon>
        <taxon>Lecanoromycetidae</taxon>
        <taxon>Lecanorales</taxon>
        <taxon>Lecanorineae</taxon>
        <taxon>Stereocaulaceae</taxon>
        <taxon>Lepraria</taxon>
    </lineage>
</organism>
<dbReference type="Proteomes" id="UP001276659">
    <property type="component" value="Unassembled WGS sequence"/>
</dbReference>
<evidence type="ECO:0000313" key="3">
    <source>
        <dbReference type="Proteomes" id="UP001276659"/>
    </source>
</evidence>
<gene>
    <name evidence="2" type="ORF">OEA41_001033</name>
</gene>
<dbReference type="AlphaFoldDB" id="A0AAD9ZI81"/>
<reference evidence="2" key="1">
    <citation type="submission" date="2022-11" db="EMBL/GenBank/DDBJ databases">
        <title>Chromosomal genome sequence assembly and mating type (MAT) locus characterization of the leprose asexual lichenized fungus Lepraria neglecta (Nyl.) Erichsen.</title>
        <authorList>
            <person name="Allen J.L."/>
            <person name="Pfeffer B."/>
        </authorList>
    </citation>
    <scope>NUCLEOTIDE SEQUENCE</scope>
    <source>
        <strain evidence="2">Allen 5258</strain>
    </source>
</reference>